<dbReference type="InterPro" id="IPR051348">
    <property type="entry name" value="U-box_ubiquitin_ligases"/>
</dbReference>
<dbReference type="InterPro" id="IPR011009">
    <property type="entry name" value="Kinase-like_dom_sf"/>
</dbReference>
<dbReference type="PANTHER" id="PTHR45647:SF93">
    <property type="entry name" value="KINASE WITH ADENINE NUCLEOTIDE ALPHA HYDROLASES-LIKE DOMAIN-CONTAINING PROTEIN"/>
    <property type="match status" value="1"/>
</dbReference>
<keyword evidence="5" id="KW-0067">ATP-binding</keyword>
<dbReference type="InterPro" id="IPR008271">
    <property type="entry name" value="Ser/Thr_kinase_AS"/>
</dbReference>
<proteinExistence type="predicted"/>
<dbReference type="InterPro" id="IPR014729">
    <property type="entry name" value="Rossmann-like_a/b/a_fold"/>
</dbReference>
<dbReference type="GO" id="GO:0004672">
    <property type="term" value="F:protein kinase activity"/>
    <property type="evidence" value="ECO:0007669"/>
    <property type="project" value="InterPro"/>
</dbReference>
<dbReference type="SMART" id="SM00220">
    <property type="entry name" value="S_TKc"/>
    <property type="match status" value="1"/>
</dbReference>
<gene>
    <name evidence="8" type="ORF">OSB04_004356</name>
</gene>
<name>A0AA38U8A5_9ASTR</name>
<evidence type="ECO:0000313" key="8">
    <source>
        <dbReference type="EMBL" id="KAJ9568390.1"/>
    </source>
</evidence>
<dbReference type="InterPro" id="IPR000719">
    <property type="entry name" value="Prot_kinase_dom"/>
</dbReference>
<dbReference type="Gene3D" id="3.30.200.20">
    <property type="entry name" value="Phosphorylase Kinase, domain 1"/>
    <property type="match status" value="1"/>
</dbReference>
<evidence type="ECO:0000259" key="7">
    <source>
        <dbReference type="PROSITE" id="PS50011"/>
    </source>
</evidence>
<evidence type="ECO:0000256" key="6">
    <source>
        <dbReference type="SAM" id="Coils"/>
    </source>
</evidence>
<dbReference type="EMBL" id="JARYMX010000001">
    <property type="protein sequence ID" value="KAJ9568390.1"/>
    <property type="molecule type" value="Genomic_DNA"/>
</dbReference>
<evidence type="ECO:0000256" key="2">
    <source>
        <dbReference type="ARBA" id="ARBA00012483"/>
    </source>
</evidence>
<dbReference type="Proteomes" id="UP001172457">
    <property type="component" value="Chromosome 1"/>
</dbReference>
<dbReference type="SUPFAM" id="SSF52402">
    <property type="entry name" value="Adenine nucleotide alpha hydrolases-like"/>
    <property type="match status" value="1"/>
</dbReference>
<feature type="coiled-coil region" evidence="6">
    <location>
        <begin position="358"/>
        <end position="402"/>
    </location>
</feature>
<dbReference type="CDD" id="cd01989">
    <property type="entry name" value="USP_STK_Ubox_N"/>
    <property type="match status" value="1"/>
</dbReference>
<comment type="catalytic activity">
    <reaction evidence="1">
        <text>S-ubiquitinyl-[E2 ubiquitin-conjugating enzyme]-L-cysteine + [acceptor protein]-L-lysine = [E2 ubiquitin-conjugating enzyme]-L-cysteine + N(6)-ubiquitinyl-[acceptor protein]-L-lysine.</text>
        <dbReference type="EC" id="2.3.2.27"/>
    </reaction>
</comment>
<keyword evidence="9" id="KW-1185">Reference proteome</keyword>
<reference evidence="8" key="1">
    <citation type="submission" date="2023-03" db="EMBL/GenBank/DDBJ databases">
        <title>Chromosome-scale reference genome and RAD-based genetic map of yellow starthistle (Centaurea solstitialis) reveal putative structural variation and QTLs associated with invader traits.</title>
        <authorList>
            <person name="Reatini B."/>
            <person name="Cang F.A."/>
            <person name="Jiang Q."/>
            <person name="Mckibben M.T.W."/>
            <person name="Barker M.S."/>
            <person name="Rieseberg L.H."/>
            <person name="Dlugosch K.M."/>
        </authorList>
    </citation>
    <scope>NUCLEOTIDE SEQUENCE</scope>
    <source>
        <strain evidence="8">CAN-66</strain>
        <tissue evidence="8">Leaf</tissue>
    </source>
</reference>
<evidence type="ECO:0000313" key="9">
    <source>
        <dbReference type="Proteomes" id="UP001172457"/>
    </source>
</evidence>
<evidence type="ECO:0000256" key="1">
    <source>
        <dbReference type="ARBA" id="ARBA00000900"/>
    </source>
</evidence>
<dbReference type="EC" id="2.3.2.27" evidence="2"/>
<dbReference type="Gene3D" id="1.10.510.10">
    <property type="entry name" value="Transferase(Phosphotransferase) domain 1"/>
    <property type="match status" value="1"/>
</dbReference>
<evidence type="ECO:0000256" key="5">
    <source>
        <dbReference type="ARBA" id="ARBA00022840"/>
    </source>
</evidence>
<dbReference type="AlphaFoldDB" id="A0AA38U8A5"/>
<dbReference type="Gene3D" id="3.40.50.620">
    <property type="entry name" value="HUPs"/>
    <property type="match status" value="1"/>
</dbReference>
<dbReference type="PANTHER" id="PTHR45647">
    <property type="entry name" value="OS02G0152300 PROTEIN"/>
    <property type="match status" value="1"/>
</dbReference>
<organism evidence="8 9">
    <name type="scientific">Centaurea solstitialis</name>
    <name type="common">yellow star-thistle</name>
    <dbReference type="NCBI Taxonomy" id="347529"/>
    <lineage>
        <taxon>Eukaryota</taxon>
        <taxon>Viridiplantae</taxon>
        <taxon>Streptophyta</taxon>
        <taxon>Embryophyta</taxon>
        <taxon>Tracheophyta</taxon>
        <taxon>Spermatophyta</taxon>
        <taxon>Magnoliopsida</taxon>
        <taxon>eudicotyledons</taxon>
        <taxon>Gunneridae</taxon>
        <taxon>Pentapetalae</taxon>
        <taxon>asterids</taxon>
        <taxon>campanulids</taxon>
        <taxon>Asterales</taxon>
        <taxon>Asteraceae</taxon>
        <taxon>Carduoideae</taxon>
        <taxon>Cardueae</taxon>
        <taxon>Centaureinae</taxon>
        <taxon>Centaurea</taxon>
    </lineage>
</organism>
<sequence>MDVVGNGGAITNTAIAIDRDKNSQYALKWALENVVVQKMSSVALLHVVNETTYEGDGIANDGCAPTQDEMQQFFHPFRAFCARKGVRTKEVVLHDSDVASAIVLYVTRNGITHLVVGSPSRTALTRAFRSNSDVAGNLQRSLPDTCNLYVVSKTKNQKTKSATQTPTPNTFFVSSKPTKSSFKEMKFRSKSDARTRFRRSSFTRSSGKRVDYSDFMVTDPTDKFLESRTPPGEFETSPNDHPHGQITQRLSLDGRSDFRVTGHLVSERACLTRFQINHGRQTHLGYPFLLKMWTAESELDGEIWRLELELKRAMDMYHSACKEATNATQKAAEGYLKSEEAKTSESALRSIIEIEKQKSKAAIEAAQTAKRIAQLETQKRRKAELKAEHEAAEREKVTASLTMCTIQYRKYTIEDIEIATDYFSNSLKIGEGGYGPVFRADLDHIPVAIKVLRPDMSQGQSQFQKEVEVLSSMRHPHMVLLFGACPEYGCLIYEYMENGSLEDRLFRKNDTPPIPWTVRFKICAEIATALYFLHRTRPQPLVHRDLKPGNILLDRNYVSKISDVGLARLVPPEVADDAAAQYHMTAAAGTFCYIDPEYQQTGLLAVADWPVDETVSLAKMGLKCCELRKKDRPDLGSVILPELKRLRDLGGA</sequence>
<accession>A0AA38U8A5</accession>
<dbReference type="Pfam" id="PF00582">
    <property type="entry name" value="Usp"/>
    <property type="match status" value="1"/>
</dbReference>
<dbReference type="FunFam" id="3.30.200.20:FF:000162">
    <property type="entry name" value="Adenine nucleotide alpha hydrolase-like domain kinase"/>
    <property type="match status" value="1"/>
</dbReference>
<feature type="domain" description="Protein kinase" evidence="7">
    <location>
        <begin position="423"/>
        <end position="652"/>
    </location>
</feature>
<dbReference type="PROSITE" id="PS50011">
    <property type="entry name" value="PROTEIN_KINASE_DOM"/>
    <property type="match status" value="1"/>
</dbReference>
<dbReference type="Pfam" id="PF07714">
    <property type="entry name" value="PK_Tyr_Ser-Thr"/>
    <property type="match status" value="1"/>
</dbReference>
<evidence type="ECO:0000256" key="4">
    <source>
        <dbReference type="ARBA" id="ARBA00022786"/>
    </source>
</evidence>
<keyword evidence="4" id="KW-0833">Ubl conjugation pathway</keyword>
<dbReference type="SUPFAM" id="SSF56112">
    <property type="entry name" value="Protein kinase-like (PK-like)"/>
    <property type="match status" value="1"/>
</dbReference>
<comment type="caution">
    <text evidence="8">The sequence shown here is derived from an EMBL/GenBank/DDBJ whole genome shotgun (WGS) entry which is preliminary data.</text>
</comment>
<dbReference type="PROSITE" id="PS00108">
    <property type="entry name" value="PROTEIN_KINASE_ST"/>
    <property type="match status" value="1"/>
</dbReference>
<dbReference type="InterPro" id="IPR001245">
    <property type="entry name" value="Ser-Thr/Tyr_kinase_cat_dom"/>
</dbReference>
<evidence type="ECO:0000256" key="3">
    <source>
        <dbReference type="ARBA" id="ARBA00022741"/>
    </source>
</evidence>
<dbReference type="GO" id="GO:0005524">
    <property type="term" value="F:ATP binding"/>
    <property type="evidence" value="ECO:0007669"/>
    <property type="project" value="UniProtKB-KW"/>
</dbReference>
<dbReference type="GO" id="GO:0061630">
    <property type="term" value="F:ubiquitin protein ligase activity"/>
    <property type="evidence" value="ECO:0007669"/>
    <property type="project" value="UniProtKB-EC"/>
</dbReference>
<protein>
    <recommendedName>
        <fullName evidence="2">RING-type E3 ubiquitin transferase</fullName>
        <ecNumber evidence="2">2.3.2.27</ecNumber>
    </recommendedName>
</protein>
<dbReference type="InterPro" id="IPR006016">
    <property type="entry name" value="UspA"/>
</dbReference>
<keyword evidence="3" id="KW-0547">Nucleotide-binding</keyword>
<keyword evidence="6" id="KW-0175">Coiled coil</keyword>